<reference evidence="2" key="2">
    <citation type="submission" date="2020-10" db="EMBL/GenBank/DDBJ databases">
        <authorList>
            <person name="Cooper E.A."/>
            <person name="Brenton Z.W."/>
            <person name="Flinn B.S."/>
            <person name="Jenkins J."/>
            <person name="Shu S."/>
            <person name="Flowers D."/>
            <person name="Luo F."/>
            <person name="Wang Y."/>
            <person name="Xia P."/>
            <person name="Barry K."/>
            <person name="Daum C."/>
            <person name="Lipzen A."/>
            <person name="Yoshinaga Y."/>
            <person name="Schmutz J."/>
            <person name="Saski C."/>
            <person name="Vermerris W."/>
            <person name="Kresovich S."/>
        </authorList>
    </citation>
    <scope>NUCLEOTIDE SEQUENCE</scope>
</reference>
<dbReference type="EMBL" id="CM027687">
    <property type="protein sequence ID" value="KAG0521561.1"/>
    <property type="molecule type" value="Genomic_DNA"/>
</dbReference>
<dbReference type="Proteomes" id="UP000807115">
    <property type="component" value="Chromosome 8"/>
</dbReference>
<accession>A0A921U8D3</accession>
<comment type="caution">
    <text evidence="2">The sequence shown here is derived from an EMBL/GenBank/DDBJ whole genome shotgun (WGS) entry which is preliminary data.</text>
</comment>
<sequence length="345" mass="38682">MAPSTADLAIQVTSDGNLCLLNQISKELELRGVKGFKERSLLHFAAGSGQLEACKFLAEGDGNLPVLRYLLDRGGDPAMPDARGLTLLHNAAGNVVHDDLSPLTMACCAHSLKCLKLLTQAGADVNSKSPHDAPILMLVVNEDLIDIFKLLLEVGAEPNIPDRRGKFPIMLAAGREHRDLVEILFPQTKPISLFPDWSVDGIIRAMKYLSFGPQEQNFADYYILIYMLEPLERYGLVTEHASSMFRSRWKNRLLLRSNDKTHMMPTIFANRSLCWLRLREGERALSDAQRCKTLDPHWAKAWYREDMALSFLKGGHGIYEECCLPWRTGPSSCCMCSIRLIINPL</sequence>
<dbReference type="PROSITE" id="PS50088">
    <property type="entry name" value="ANK_REPEAT"/>
    <property type="match status" value="1"/>
</dbReference>
<dbReference type="Pfam" id="PF00023">
    <property type="entry name" value="Ank"/>
    <property type="match status" value="1"/>
</dbReference>
<dbReference type="SMART" id="SM00248">
    <property type="entry name" value="ANK"/>
    <property type="match status" value="4"/>
</dbReference>
<dbReference type="InterPro" id="IPR011990">
    <property type="entry name" value="TPR-like_helical_dom_sf"/>
</dbReference>
<evidence type="ECO:0000256" key="1">
    <source>
        <dbReference type="PROSITE-ProRule" id="PRU00023"/>
    </source>
</evidence>
<dbReference type="SUPFAM" id="SSF48452">
    <property type="entry name" value="TPR-like"/>
    <property type="match status" value="1"/>
</dbReference>
<keyword evidence="1" id="KW-0040">ANK repeat</keyword>
<protein>
    <submittedName>
        <fullName evidence="2">Uncharacterized protein</fullName>
    </submittedName>
</protein>
<evidence type="ECO:0000313" key="3">
    <source>
        <dbReference type="Proteomes" id="UP000807115"/>
    </source>
</evidence>
<gene>
    <name evidence="2" type="ORF">BDA96_08G171900</name>
</gene>
<dbReference type="InterPro" id="IPR002110">
    <property type="entry name" value="Ankyrin_rpt"/>
</dbReference>
<dbReference type="InterPro" id="IPR051616">
    <property type="entry name" value="Cul2-RING_E3_ligase_SR"/>
</dbReference>
<reference evidence="2" key="1">
    <citation type="journal article" date="2019" name="BMC Genomics">
        <title>A new reference genome for Sorghum bicolor reveals high levels of sequence similarity between sweet and grain genotypes: implications for the genetics of sugar metabolism.</title>
        <authorList>
            <person name="Cooper E.A."/>
            <person name="Brenton Z.W."/>
            <person name="Flinn B.S."/>
            <person name="Jenkins J."/>
            <person name="Shu S."/>
            <person name="Flowers D."/>
            <person name="Luo F."/>
            <person name="Wang Y."/>
            <person name="Xia P."/>
            <person name="Barry K."/>
            <person name="Daum C."/>
            <person name="Lipzen A."/>
            <person name="Yoshinaga Y."/>
            <person name="Schmutz J."/>
            <person name="Saski C."/>
            <person name="Vermerris W."/>
            <person name="Kresovich S."/>
        </authorList>
    </citation>
    <scope>NUCLEOTIDE SEQUENCE</scope>
</reference>
<dbReference type="Gene3D" id="1.25.40.20">
    <property type="entry name" value="Ankyrin repeat-containing domain"/>
    <property type="match status" value="2"/>
</dbReference>
<dbReference type="PANTHER" id="PTHR46224">
    <property type="entry name" value="ANKYRIN REPEAT FAMILY PROTEIN"/>
    <property type="match status" value="1"/>
</dbReference>
<evidence type="ECO:0000313" key="2">
    <source>
        <dbReference type="EMBL" id="KAG0521561.1"/>
    </source>
</evidence>
<proteinExistence type="predicted"/>
<dbReference type="PANTHER" id="PTHR46224:SF57">
    <property type="entry name" value="ANKYRIN-LIKE PROTEIN"/>
    <property type="match status" value="1"/>
</dbReference>
<feature type="repeat" description="ANK" evidence="1">
    <location>
        <begin position="98"/>
        <end position="130"/>
    </location>
</feature>
<dbReference type="SUPFAM" id="SSF48403">
    <property type="entry name" value="Ankyrin repeat"/>
    <property type="match status" value="1"/>
</dbReference>
<name>A0A921U8D3_SORBI</name>
<dbReference type="AlphaFoldDB" id="A0A921U8D3"/>
<dbReference type="InterPro" id="IPR036770">
    <property type="entry name" value="Ankyrin_rpt-contain_sf"/>
</dbReference>
<organism evidence="2 3">
    <name type="scientific">Sorghum bicolor</name>
    <name type="common">Sorghum</name>
    <name type="synonym">Sorghum vulgare</name>
    <dbReference type="NCBI Taxonomy" id="4558"/>
    <lineage>
        <taxon>Eukaryota</taxon>
        <taxon>Viridiplantae</taxon>
        <taxon>Streptophyta</taxon>
        <taxon>Embryophyta</taxon>
        <taxon>Tracheophyta</taxon>
        <taxon>Spermatophyta</taxon>
        <taxon>Magnoliopsida</taxon>
        <taxon>Liliopsida</taxon>
        <taxon>Poales</taxon>
        <taxon>Poaceae</taxon>
        <taxon>PACMAD clade</taxon>
        <taxon>Panicoideae</taxon>
        <taxon>Andropogonodae</taxon>
        <taxon>Andropogoneae</taxon>
        <taxon>Sorghinae</taxon>
        <taxon>Sorghum</taxon>
    </lineage>
</organism>
<dbReference type="Gene3D" id="1.25.40.10">
    <property type="entry name" value="Tetratricopeptide repeat domain"/>
    <property type="match status" value="1"/>
</dbReference>